<dbReference type="Pfam" id="PF10099">
    <property type="entry name" value="RskA_C"/>
    <property type="match status" value="1"/>
</dbReference>
<keyword evidence="2" id="KW-1133">Transmembrane helix</keyword>
<dbReference type="RefSeq" id="WP_089336323.1">
    <property type="nucleotide sequence ID" value="NZ_FZNO01000008.1"/>
</dbReference>
<name>A0A238WMV2_9ACTN</name>
<dbReference type="InterPro" id="IPR018764">
    <property type="entry name" value="RskA_C"/>
</dbReference>
<evidence type="ECO:0000256" key="1">
    <source>
        <dbReference type="SAM" id="MobiDB-lite"/>
    </source>
</evidence>
<dbReference type="EMBL" id="FZNO01000008">
    <property type="protein sequence ID" value="SNR47584.1"/>
    <property type="molecule type" value="Genomic_DNA"/>
</dbReference>
<keyword evidence="2" id="KW-0472">Membrane</keyword>
<proteinExistence type="predicted"/>
<sequence>MQHCTPEQLALAALREPLPAEDSAHLASCDRCRAEVRSLQRSVDAVAVPQLAAPGAPVAPPPRVWEAIAAATGVSATPRADAVHAPAAVAVAGAPTPPAGDADVLPFRSRRRSLLLVAAAVLAGAVVGAGAVAVVQGREDGGEPVTAVALDPLAGNEASGRAEVVVRDDGSRVVEVELDAPALDDEYYEIWLIDREVAGMVPLGVVRPGTQTFELPADLDLGEFPLVDVSVEPLDGDPTHSGVSVARGELDS</sequence>
<accession>A0A238WMV2</accession>
<gene>
    <name evidence="4" type="ORF">SAMN06272737_108168</name>
</gene>
<reference evidence="4 5" key="1">
    <citation type="submission" date="2017-06" db="EMBL/GenBank/DDBJ databases">
        <authorList>
            <person name="Kim H.J."/>
            <person name="Triplett B.A."/>
        </authorList>
    </citation>
    <scope>NUCLEOTIDE SEQUENCE [LARGE SCALE GENOMIC DNA]</scope>
    <source>
        <strain evidence="4 5">DSM 44272</strain>
    </source>
</reference>
<protein>
    <submittedName>
        <fullName evidence="4">Anti-sigma-K factor rskA</fullName>
    </submittedName>
</protein>
<evidence type="ECO:0000259" key="3">
    <source>
        <dbReference type="Pfam" id="PF10099"/>
    </source>
</evidence>
<feature type="domain" description="Anti-sigma K factor RskA C-terminal" evidence="3">
    <location>
        <begin position="116"/>
        <end position="242"/>
    </location>
</feature>
<organism evidence="4 5">
    <name type="scientific">Blastococcus mobilis</name>
    <dbReference type="NCBI Taxonomy" id="1938746"/>
    <lineage>
        <taxon>Bacteria</taxon>
        <taxon>Bacillati</taxon>
        <taxon>Actinomycetota</taxon>
        <taxon>Actinomycetes</taxon>
        <taxon>Geodermatophilales</taxon>
        <taxon>Geodermatophilaceae</taxon>
        <taxon>Blastococcus</taxon>
    </lineage>
</organism>
<evidence type="ECO:0000313" key="5">
    <source>
        <dbReference type="Proteomes" id="UP000198403"/>
    </source>
</evidence>
<dbReference type="AlphaFoldDB" id="A0A238WMV2"/>
<feature type="transmembrane region" description="Helical" evidence="2">
    <location>
        <begin position="114"/>
        <end position="135"/>
    </location>
</feature>
<evidence type="ECO:0000256" key="2">
    <source>
        <dbReference type="SAM" id="Phobius"/>
    </source>
</evidence>
<keyword evidence="5" id="KW-1185">Reference proteome</keyword>
<evidence type="ECO:0000313" key="4">
    <source>
        <dbReference type="EMBL" id="SNR47584.1"/>
    </source>
</evidence>
<keyword evidence="2" id="KW-0812">Transmembrane</keyword>
<dbReference type="OrthoDB" id="4328740at2"/>
<dbReference type="Proteomes" id="UP000198403">
    <property type="component" value="Unassembled WGS sequence"/>
</dbReference>
<dbReference type="GO" id="GO:0005886">
    <property type="term" value="C:plasma membrane"/>
    <property type="evidence" value="ECO:0007669"/>
    <property type="project" value="InterPro"/>
</dbReference>
<feature type="region of interest" description="Disordered" evidence="1">
    <location>
        <begin position="233"/>
        <end position="252"/>
    </location>
</feature>